<comment type="caution">
    <text evidence="2">The sequence shown here is derived from an EMBL/GenBank/DDBJ whole genome shotgun (WGS) entry which is preliminary data.</text>
</comment>
<sequence length="44" mass="5060">MYGVFGGSEISTHEHREQIVKKPSPSLQDLIERTEMNRCKARSL</sequence>
<feature type="region of interest" description="Disordered" evidence="1">
    <location>
        <begin position="1"/>
        <end position="22"/>
    </location>
</feature>
<feature type="compositionally biased region" description="Basic and acidic residues" evidence="1">
    <location>
        <begin position="11"/>
        <end position="20"/>
    </location>
</feature>
<dbReference type="EMBL" id="CAJVQB010000024">
    <property type="protein sequence ID" value="CAG8459127.1"/>
    <property type="molecule type" value="Genomic_DNA"/>
</dbReference>
<name>A0ABM8VVU3_GIGMA</name>
<protein>
    <submittedName>
        <fullName evidence="2">2846_t:CDS:1</fullName>
    </submittedName>
</protein>
<dbReference type="Proteomes" id="UP000789901">
    <property type="component" value="Unassembled WGS sequence"/>
</dbReference>
<gene>
    <name evidence="2" type="ORF">GMARGA_LOCUS214</name>
</gene>
<reference evidence="2 3" key="1">
    <citation type="submission" date="2021-06" db="EMBL/GenBank/DDBJ databases">
        <authorList>
            <person name="Kallberg Y."/>
            <person name="Tangrot J."/>
            <person name="Rosling A."/>
        </authorList>
    </citation>
    <scope>NUCLEOTIDE SEQUENCE [LARGE SCALE GENOMIC DNA]</scope>
    <source>
        <strain evidence="2 3">120-4 pot B 10/14</strain>
    </source>
</reference>
<evidence type="ECO:0000313" key="3">
    <source>
        <dbReference type="Proteomes" id="UP000789901"/>
    </source>
</evidence>
<organism evidence="2 3">
    <name type="scientific">Gigaspora margarita</name>
    <dbReference type="NCBI Taxonomy" id="4874"/>
    <lineage>
        <taxon>Eukaryota</taxon>
        <taxon>Fungi</taxon>
        <taxon>Fungi incertae sedis</taxon>
        <taxon>Mucoromycota</taxon>
        <taxon>Glomeromycotina</taxon>
        <taxon>Glomeromycetes</taxon>
        <taxon>Diversisporales</taxon>
        <taxon>Gigasporaceae</taxon>
        <taxon>Gigaspora</taxon>
    </lineage>
</organism>
<keyword evidence="3" id="KW-1185">Reference proteome</keyword>
<evidence type="ECO:0000313" key="2">
    <source>
        <dbReference type="EMBL" id="CAG8459127.1"/>
    </source>
</evidence>
<proteinExistence type="predicted"/>
<accession>A0ABM8VVU3</accession>
<evidence type="ECO:0000256" key="1">
    <source>
        <dbReference type="SAM" id="MobiDB-lite"/>
    </source>
</evidence>